<feature type="transmembrane region" description="Helical" evidence="1">
    <location>
        <begin position="41"/>
        <end position="61"/>
    </location>
</feature>
<keyword evidence="1" id="KW-1133">Transmembrane helix</keyword>
<evidence type="ECO:0000313" key="2">
    <source>
        <dbReference type="EMBL" id="KOF92524.1"/>
    </source>
</evidence>
<accession>A0A0L8HTK1</accession>
<dbReference type="EMBL" id="KQ417315">
    <property type="protein sequence ID" value="KOF92524.1"/>
    <property type="molecule type" value="Genomic_DNA"/>
</dbReference>
<proteinExistence type="predicted"/>
<protein>
    <submittedName>
        <fullName evidence="2">Uncharacterized protein</fullName>
    </submittedName>
</protein>
<dbReference type="AlphaFoldDB" id="A0A0L8HTK1"/>
<feature type="transmembrane region" description="Helical" evidence="1">
    <location>
        <begin position="12"/>
        <end position="35"/>
    </location>
</feature>
<gene>
    <name evidence="2" type="ORF">OCBIM_22006350mg</name>
</gene>
<keyword evidence="1" id="KW-0812">Transmembrane</keyword>
<organism evidence="2">
    <name type="scientific">Octopus bimaculoides</name>
    <name type="common">California two-spotted octopus</name>
    <dbReference type="NCBI Taxonomy" id="37653"/>
    <lineage>
        <taxon>Eukaryota</taxon>
        <taxon>Metazoa</taxon>
        <taxon>Spiralia</taxon>
        <taxon>Lophotrochozoa</taxon>
        <taxon>Mollusca</taxon>
        <taxon>Cephalopoda</taxon>
        <taxon>Coleoidea</taxon>
        <taxon>Octopodiformes</taxon>
        <taxon>Octopoda</taxon>
        <taxon>Incirrata</taxon>
        <taxon>Octopodidae</taxon>
        <taxon>Octopus</taxon>
    </lineage>
</organism>
<name>A0A0L8HTK1_OCTBM</name>
<sequence length="77" mass="8960">MKKTIKKKTNVHSYFFCLFFVFFLFCFCITSILIFNKNTAYLVLSFRVSFTNILIFCVGICKNHLSLSSNSFCESSL</sequence>
<evidence type="ECO:0000256" key="1">
    <source>
        <dbReference type="SAM" id="Phobius"/>
    </source>
</evidence>
<keyword evidence="1" id="KW-0472">Membrane</keyword>
<reference evidence="2" key="1">
    <citation type="submission" date="2015-07" db="EMBL/GenBank/DDBJ databases">
        <title>MeaNS - Measles Nucleotide Surveillance Program.</title>
        <authorList>
            <person name="Tran T."/>
            <person name="Druce J."/>
        </authorList>
    </citation>
    <scope>NUCLEOTIDE SEQUENCE</scope>
    <source>
        <strain evidence="2">UCB-OBI-ISO-001</strain>
        <tissue evidence="2">Gonad</tissue>
    </source>
</reference>